<evidence type="ECO:0000256" key="1">
    <source>
        <dbReference type="SAM" id="MobiDB-lite"/>
    </source>
</evidence>
<feature type="region of interest" description="Disordered" evidence="1">
    <location>
        <begin position="301"/>
        <end position="320"/>
    </location>
</feature>
<dbReference type="STRING" id="200361.A0A453BGL9"/>
<sequence length="573" mass="61618">MTQLPGQLIAAMTSQWLDLRQSWVSAKLLWQLVVDESKDALAVKVFFAILFSKMICPGPAVRVGREAAMLDGIVFEDMATMDFCQLVVDELKRAAIRWQDPNIIQAGPEDSACKFPDREGAKFNFLERYCKEGWENFGRLCFWKTWDCILPASSPGQSRDRAFPDAHVPTCAPKQHAQDEAGCSQNADVAFKVQKSSNAMEDDGVFTKIDGLLRKVDELAAEVPTTSDRLGCIAGIFLEGHGPREESMKEATERDVASIGSIRSVTSHICTAFNDLKKKQDAICKGFENDARIIVSQISKQKNDVSAPVRGDDCTGQRGEEVVVNAPDDDEDEKQEPPAESPPHDFSDDNAIDDDLLGGDSDGGCKGVDDIVDYMEGVFAPDQPVAQGDCDKSNEPKLGQQVHPGSVGISEGKHVGFDCQGNVSVTIEGGLEFEDHASNESSQVVAHNVDRGSGLLDGRQAPEGACESVFVMDGVGDGVNHAASCEGKQVLRDTSMPESTGAGGDVFPIPVREMHVVDGACASNKDAKPTVVFEFLKDATVVDTHPGGVAHATVAGPKDASVLNVSCARQIKC</sequence>
<dbReference type="AlphaFoldDB" id="A0A453BGL9"/>
<dbReference type="Gramene" id="AET2Gv20498800.27">
    <property type="protein sequence ID" value="AET2Gv20498800.27"/>
    <property type="gene ID" value="AET2Gv20498800"/>
</dbReference>
<evidence type="ECO:0000313" key="3">
    <source>
        <dbReference type="Proteomes" id="UP000015105"/>
    </source>
</evidence>
<feature type="region of interest" description="Disordered" evidence="1">
    <location>
        <begin position="325"/>
        <end position="363"/>
    </location>
</feature>
<dbReference type="EnsemblPlants" id="AET2Gv20498800.27">
    <property type="protein sequence ID" value="AET2Gv20498800.27"/>
    <property type="gene ID" value="AET2Gv20498800"/>
</dbReference>
<organism evidence="2 3">
    <name type="scientific">Aegilops tauschii subsp. strangulata</name>
    <name type="common">Goatgrass</name>
    <dbReference type="NCBI Taxonomy" id="200361"/>
    <lineage>
        <taxon>Eukaryota</taxon>
        <taxon>Viridiplantae</taxon>
        <taxon>Streptophyta</taxon>
        <taxon>Embryophyta</taxon>
        <taxon>Tracheophyta</taxon>
        <taxon>Spermatophyta</taxon>
        <taxon>Magnoliopsida</taxon>
        <taxon>Liliopsida</taxon>
        <taxon>Poales</taxon>
        <taxon>Poaceae</taxon>
        <taxon>BOP clade</taxon>
        <taxon>Pooideae</taxon>
        <taxon>Triticodae</taxon>
        <taxon>Triticeae</taxon>
        <taxon>Triticinae</taxon>
        <taxon>Aegilops</taxon>
    </lineage>
</organism>
<reference evidence="2" key="5">
    <citation type="journal article" date="2021" name="G3 (Bethesda)">
        <title>Aegilops tauschii genome assembly Aet v5.0 features greater sequence contiguity and improved annotation.</title>
        <authorList>
            <person name="Wang L."/>
            <person name="Zhu T."/>
            <person name="Rodriguez J.C."/>
            <person name="Deal K.R."/>
            <person name="Dubcovsky J."/>
            <person name="McGuire P.E."/>
            <person name="Lux T."/>
            <person name="Spannagl M."/>
            <person name="Mayer K.F.X."/>
            <person name="Baldrich P."/>
            <person name="Meyers B.C."/>
            <person name="Huo N."/>
            <person name="Gu Y.Q."/>
            <person name="Zhou H."/>
            <person name="Devos K.M."/>
            <person name="Bennetzen J.L."/>
            <person name="Unver T."/>
            <person name="Budak H."/>
            <person name="Gulick P.J."/>
            <person name="Galiba G."/>
            <person name="Kalapos B."/>
            <person name="Nelson D.R."/>
            <person name="Li P."/>
            <person name="You F.M."/>
            <person name="Luo M.C."/>
            <person name="Dvorak J."/>
        </authorList>
    </citation>
    <scope>NUCLEOTIDE SEQUENCE [LARGE SCALE GENOMIC DNA]</scope>
    <source>
        <strain evidence="2">cv. AL8/78</strain>
    </source>
</reference>
<proteinExistence type="predicted"/>
<feature type="compositionally biased region" description="Basic and acidic residues" evidence="1">
    <location>
        <begin position="310"/>
        <end position="320"/>
    </location>
</feature>
<accession>A0A453BGL9</accession>
<feature type="compositionally biased region" description="Acidic residues" evidence="1">
    <location>
        <begin position="348"/>
        <end position="357"/>
    </location>
</feature>
<keyword evidence="3" id="KW-1185">Reference proteome</keyword>
<dbReference type="Proteomes" id="UP000015105">
    <property type="component" value="Chromosome 2D"/>
</dbReference>
<reference evidence="2" key="4">
    <citation type="submission" date="2019-03" db="UniProtKB">
        <authorList>
            <consortium name="EnsemblPlants"/>
        </authorList>
    </citation>
    <scope>IDENTIFICATION</scope>
</reference>
<reference evidence="3" key="1">
    <citation type="journal article" date="2014" name="Science">
        <title>Ancient hybridizations among the ancestral genomes of bread wheat.</title>
        <authorList>
            <consortium name="International Wheat Genome Sequencing Consortium,"/>
            <person name="Marcussen T."/>
            <person name="Sandve S.R."/>
            <person name="Heier L."/>
            <person name="Spannagl M."/>
            <person name="Pfeifer M."/>
            <person name="Jakobsen K.S."/>
            <person name="Wulff B.B."/>
            <person name="Steuernagel B."/>
            <person name="Mayer K.F."/>
            <person name="Olsen O.A."/>
        </authorList>
    </citation>
    <scope>NUCLEOTIDE SEQUENCE [LARGE SCALE GENOMIC DNA]</scope>
    <source>
        <strain evidence="3">cv. AL8/78</strain>
    </source>
</reference>
<reference evidence="2" key="3">
    <citation type="journal article" date="2017" name="Nature">
        <title>Genome sequence of the progenitor of the wheat D genome Aegilops tauschii.</title>
        <authorList>
            <person name="Luo M.C."/>
            <person name="Gu Y.Q."/>
            <person name="Puiu D."/>
            <person name="Wang H."/>
            <person name="Twardziok S.O."/>
            <person name="Deal K.R."/>
            <person name="Huo N."/>
            <person name="Zhu T."/>
            <person name="Wang L."/>
            <person name="Wang Y."/>
            <person name="McGuire P.E."/>
            <person name="Liu S."/>
            <person name="Long H."/>
            <person name="Ramasamy R.K."/>
            <person name="Rodriguez J.C."/>
            <person name="Van S.L."/>
            <person name="Yuan L."/>
            <person name="Wang Z."/>
            <person name="Xia Z."/>
            <person name="Xiao L."/>
            <person name="Anderson O.D."/>
            <person name="Ouyang S."/>
            <person name="Liang Y."/>
            <person name="Zimin A.V."/>
            <person name="Pertea G."/>
            <person name="Qi P."/>
            <person name="Bennetzen J.L."/>
            <person name="Dai X."/>
            <person name="Dawson M.W."/>
            <person name="Muller H.G."/>
            <person name="Kugler K."/>
            <person name="Rivarola-Duarte L."/>
            <person name="Spannagl M."/>
            <person name="Mayer K.F.X."/>
            <person name="Lu F.H."/>
            <person name="Bevan M.W."/>
            <person name="Leroy P."/>
            <person name="Li P."/>
            <person name="You F.M."/>
            <person name="Sun Q."/>
            <person name="Liu Z."/>
            <person name="Lyons E."/>
            <person name="Wicker T."/>
            <person name="Salzberg S.L."/>
            <person name="Devos K.M."/>
            <person name="Dvorak J."/>
        </authorList>
    </citation>
    <scope>NUCLEOTIDE SEQUENCE [LARGE SCALE GENOMIC DNA]</scope>
    <source>
        <strain evidence="2">cv. AL8/78</strain>
    </source>
</reference>
<protein>
    <submittedName>
        <fullName evidence="2">Uncharacterized protein</fullName>
    </submittedName>
</protein>
<evidence type="ECO:0000313" key="2">
    <source>
        <dbReference type="EnsemblPlants" id="AET2Gv20498800.27"/>
    </source>
</evidence>
<name>A0A453BGL9_AEGTS</name>
<reference evidence="3" key="2">
    <citation type="journal article" date="2017" name="Nat. Plants">
        <title>The Aegilops tauschii genome reveals multiple impacts of transposons.</title>
        <authorList>
            <person name="Zhao G."/>
            <person name="Zou C."/>
            <person name="Li K."/>
            <person name="Wang K."/>
            <person name="Li T."/>
            <person name="Gao L."/>
            <person name="Zhang X."/>
            <person name="Wang H."/>
            <person name="Yang Z."/>
            <person name="Liu X."/>
            <person name="Jiang W."/>
            <person name="Mao L."/>
            <person name="Kong X."/>
            <person name="Jiao Y."/>
            <person name="Jia J."/>
        </authorList>
    </citation>
    <scope>NUCLEOTIDE SEQUENCE [LARGE SCALE GENOMIC DNA]</scope>
    <source>
        <strain evidence="3">cv. AL8/78</strain>
    </source>
</reference>